<evidence type="ECO:0000313" key="9">
    <source>
        <dbReference type="Proteomes" id="UP000026962"/>
    </source>
</evidence>
<reference evidence="8" key="1">
    <citation type="submission" date="2015-04" db="UniProtKB">
        <authorList>
            <consortium name="EnsemblPlants"/>
        </authorList>
    </citation>
    <scope>IDENTIFICATION</scope>
</reference>
<sequence length="651" mass="71677">MDCENGAVGEDRSKIGEFKEEILQLAVLASQGEENSRTELLEKFNKCNKDTLVELIRSFDMSGSKANRKINDFKEQTLQLARLAFHEEEEKSQAELLEKLNKSNKDTIVELCRSFDIIGSKANRKEELVIIMMEFLKEQYSGTDTTDPDKKTKKRRRKNEGTHPSGGKPLKKMKLDGASLEIHGEEEASGAKYEENITKYSECDFDDSNNECANHEKGRFPKKKASLEPSERVNGVSENFVGAVPTEVQIFTDEQALFKTPSAKVVSTIEGDRTDMKTSGKKNASITKKKTTSKTDRKEKSCGKQMNKGDVKPRKLAAIPNKDELRQAVFFILDSADFATMTFGDVVKEVDKYFGKDLFEKKPLIRSLIEEELFRLAEEAEKKELEEEAAEVKARAEQAAKEGAKAGVNSGIDKAGALQVKDGKSEDAAKNKHDNSVENGLKGGVSVEVAENIYRSAAAESSQDGRCEHDRENENNGGDFTRNDNAVQDSISSDHVECSRDGEAERAKMDSNGEAVEGSEDGRTEASNSGENADTKDDRNQNGDKSALDVDDRGAEDSHCNKSGHVDCVEDVKAQEAGNTGNGENVVSHDTEKDAKRKEPIENTSTEQTLADAGDDGKTEDAEHNTNTKADVDSRADGTSENERTNCDTAN</sequence>
<evidence type="ECO:0000256" key="6">
    <source>
        <dbReference type="SAM" id="MobiDB-lite"/>
    </source>
</evidence>
<dbReference type="STRING" id="4537.A0A0E0KF05"/>
<feature type="compositionally biased region" description="Polar residues" evidence="6">
    <location>
        <begin position="475"/>
        <end position="491"/>
    </location>
</feature>
<evidence type="ECO:0000313" key="8">
    <source>
        <dbReference type="EnsemblPlants" id="OPUNC03G20130.1"/>
    </source>
</evidence>
<dbReference type="GO" id="GO:0003677">
    <property type="term" value="F:DNA binding"/>
    <property type="evidence" value="ECO:0007669"/>
    <property type="project" value="UniProtKB-KW"/>
</dbReference>
<dbReference type="InterPro" id="IPR044198">
    <property type="entry name" value="DEK"/>
</dbReference>
<dbReference type="eggNOG" id="KOG2266">
    <property type="taxonomic scope" value="Eukaryota"/>
</dbReference>
<keyword evidence="9" id="KW-1185">Reference proteome</keyword>
<dbReference type="Pfam" id="PF08766">
    <property type="entry name" value="DEK_C"/>
    <property type="match status" value="1"/>
</dbReference>
<organism evidence="8">
    <name type="scientific">Oryza punctata</name>
    <name type="common">Red rice</name>
    <dbReference type="NCBI Taxonomy" id="4537"/>
    <lineage>
        <taxon>Eukaryota</taxon>
        <taxon>Viridiplantae</taxon>
        <taxon>Streptophyta</taxon>
        <taxon>Embryophyta</taxon>
        <taxon>Tracheophyta</taxon>
        <taxon>Spermatophyta</taxon>
        <taxon>Magnoliopsida</taxon>
        <taxon>Liliopsida</taxon>
        <taxon>Poales</taxon>
        <taxon>Poaceae</taxon>
        <taxon>BOP clade</taxon>
        <taxon>Oryzoideae</taxon>
        <taxon>Oryzeae</taxon>
        <taxon>Oryzinae</taxon>
        <taxon>Oryza</taxon>
    </lineage>
</organism>
<name>A0A0E0KF05_ORYPU</name>
<keyword evidence="5" id="KW-0175">Coiled coil</keyword>
<feature type="coiled-coil region" evidence="5">
    <location>
        <begin position="366"/>
        <end position="402"/>
    </location>
</feature>
<protein>
    <recommendedName>
        <fullName evidence="7">DEK-C domain-containing protein</fullName>
    </recommendedName>
</protein>
<reference evidence="8" key="2">
    <citation type="submission" date="2018-05" db="EMBL/GenBank/DDBJ databases">
        <title>OpunRS2 (Oryza punctata Reference Sequence Version 2).</title>
        <authorList>
            <person name="Zhang J."/>
            <person name="Kudrna D."/>
            <person name="Lee S."/>
            <person name="Talag J."/>
            <person name="Welchert J."/>
            <person name="Wing R.A."/>
        </authorList>
    </citation>
    <scope>NUCLEOTIDE SEQUENCE [LARGE SCALE GENOMIC DNA]</scope>
</reference>
<feature type="compositionally biased region" description="Basic and acidic residues" evidence="6">
    <location>
        <begin position="587"/>
        <end position="601"/>
    </location>
</feature>
<evidence type="ECO:0000256" key="5">
    <source>
        <dbReference type="SAM" id="Coils"/>
    </source>
</evidence>
<evidence type="ECO:0000256" key="3">
    <source>
        <dbReference type="ARBA" id="ARBA00023125"/>
    </source>
</evidence>
<accession>A0A0E0KF05</accession>
<dbReference type="PROSITE" id="PS51998">
    <property type="entry name" value="DEK_C"/>
    <property type="match status" value="1"/>
</dbReference>
<dbReference type="Proteomes" id="UP000026962">
    <property type="component" value="Chromosome 3"/>
</dbReference>
<feature type="region of interest" description="Disordered" evidence="6">
    <location>
        <begin position="141"/>
        <end position="172"/>
    </location>
</feature>
<dbReference type="AlphaFoldDB" id="A0A0E0KF05"/>
<dbReference type="PANTHER" id="PTHR13468:SF7">
    <property type="entry name" value="OS03G0412900 PROTEIN"/>
    <property type="match status" value="1"/>
</dbReference>
<feature type="region of interest" description="Disordered" evidence="6">
    <location>
        <begin position="417"/>
        <end position="651"/>
    </location>
</feature>
<evidence type="ECO:0000256" key="4">
    <source>
        <dbReference type="ARBA" id="ARBA00023242"/>
    </source>
</evidence>
<dbReference type="PANTHER" id="PTHR13468">
    <property type="entry name" value="DEK PROTEIN"/>
    <property type="match status" value="1"/>
</dbReference>
<comment type="subcellular location">
    <subcellularLocation>
        <location evidence="1">Nucleus</location>
    </subcellularLocation>
</comment>
<dbReference type="Gene3D" id="1.10.10.60">
    <property type="entry name" value="Homeodomain-like"/>
    <property type="match status" value="1"/>
</dbReference>
<feature type="compositionally biased region" description="Basic and acidic residues" evidence="6">
    <location>
        <begin position="492"/>
        <end position="511"/>
    </location>
</feature>
<feature type="compositionally biased region" description="Basic and acidic residues" evidence="6">
    <location>
        <begin position="533"/>
        <end position="574"/>
    </location>
</feature>
<feature type="compositionally biased region" description="Basic and acidic residues" evidence="6">
    <location>
        <begin position="293"/>
        <end position="313"/>
    </location>
</feature>
<feature type="domain" description="DEK-C" evidence="7">
    <location>
        <begin position="319"/>
        <end position="374"/>
    </location>
</feature>
<keyword evidence="4" id="KW-0539">Nucleus</keyword>
<feature type="region of interest" description="Disordered" evidence="6">
    <location>
        <begin position="274"/>
        <end position="314"/>
    </location>
</feature>
<dbReference type="GO" id="GO:0042393">
    <property type="term" value="F:histone binding"/>
    <property type="evidence" value="ECO:0007669"/>
    <property type="project" value="TreeGrafter"/>
</dbReference>
<feature type="compositionally biased region" description="Basic and acidic residues" evidence="6">
    <location>
        <begin position="421"/>
        <end position="436"/>
    </location>
</feature>
<evidence type="ECO:0000256" key="2">
    <source>
        <dbReference type="ARBA" id="ARBA00022853"/>
    </source>
</evidence>
<dbReference type="InterPro" id="IPR014876">
    <property type="entry name" value="DEK_C"/>
</dbReference>
<dbReference type="FunFam" id="1.10.10.60:FF:000467">
    <property type="entry name" value="Os03g0412900 protein"/>
    <property type="match status" value="1"/>
</dbReference>
<dbReference type="GO" id="GO:0006325">
    <property type="term" value="P:chromatin organization"/>
    <property type="evidence" value="ECO:0007669"/>
    <property type="project" value="UniProtKB-KW"/>
</dbReference>
<feature type="compositionally biased region" description="Basic and acidic residues" evidence="6">
    <location>
        <begin position="463"/>
        <end position="474"/>
    </location>
</feature>
<dbReference type="EnsemblPlants" id="OPUNC03G20130.1">
    <property type="protein sequence ID" value="OPUNC03G20130.1"/>
    <property type="gene ID" value="OPUNC03G20130"/>
</dbReference>
<dbReference type="GO" id="GO:0005634">
    <property type="term" value="C:nucleus"/>
    <property type="evidence" value="ECO:0007669"/>
    <property type="project" value="UniProtKB-SubCell"/>
</dbReference>
<keyword evidence="2" id="KW-0156">Chromatin regulator</keyword>
<keyword evidence="3" id="KW-0238">DNA-binding</keyword>
<feature type="compositionally biased region" description="Basic and acidic residues" evidence="6">
    <location>
        <begin position="615"/>
        <end position="651"/>
    </location>
</feature>
<dbReference type="SUPFAM" id="SSF109715">
    <property type="entry name" value="DEK C-terminal domain"/>
    <property type="match status" value="1"/>
</dbReference>
<dbReference type="GO" id="GO:2000779">
    <property type="term" value="P:regulation of double-strand break repair"/>
    <property type="evidence" value="ECO:0007669"/>
    <property type="project" value="TreeGrafter"/>
</dbReference>
<dbReference type="Gramene" id="OPUNC03G20130.1">
    <property type="protein sequence ID" value="OPUNC03G20130.1"/>
    <property type="gene ID" value="OPUNC03G20130"/>
</dbReference>
<evidence type="ECO:0000259" key="7">
    <source>
        <dbReference type="PROSITE" id="PS51998"/>
    </source>
</evidence>
<dbReference type="OMA" id="RCEHDRE"/>
<dbReference type="HOGENOM" id="CLU_468986_0_0_1"/>
<proteinExistence type="predicted"/>
<evidence type="ECO:0000256" key="1">
    <source>
        <dbReference type="ARBA" id="ARBA00004123"/>
    </source>
</evidence>